<accession>A0A839GLQ0</accession>
<dbReference type="EMBL" id="JACJIQ010000026">
    <property type="protein sequence ID" value="MBA9079630.1"/>
    <property type="molecule type" value="Genomic_DNA"/>
</dbReference>
<dbReference type="RefSeq" id="WP_066829385.1">
    <property type="nucleotide sequence ID" value="NZ_JACJIQ010000026.1"/>
</dbReference>
<comment type="caution">
    <text evidence="2">The sequence shown here is derived from an EMBL/GenBank/DDBJ whole genome shotgun (WGS) entry which is preliminary data.</text>
</comment>
<reference evidence="2 3" key="1">
    <citation type="submission" date="2020-08" db="EMBL/GenBank/DDBJ databases">
        <title>Genomic Encyclopedia of Type Strains, Phase IV (KMG-IV): sequencing the most valuable type-strain genomes for metagenomic binning, comparative biology and taxonomic classification.</title>
        <authorList>
            <person name="Goeker M."/>
        </authorList>
    </citation>
    <scope>NUCLEOTIDE SEQUENCE [LARGE SCALE GENOMIC DNA]</scope>
    <source>
        <strain evidence="2 3">DSM 29854</strain>
    </source>
</reference>
<dbReference type="AlphaFoldDB" id="A0A839GLQ0"/>
<feature type="chain" id="PRO_5032434977" description="DUF4932 domain-containing protein" evidence="1">
    <location>
        <begin position="25"/>
        <end position="370"/>
    </location>
</feature>
<gene>
    <name evidence="2" type="ORF">FHS90_004369</name>
</gene>
<evidence type="ECO:0000256" key="1">
    <source>
        <dbReference type="SAM" id="SignalP"/>
    </source>
</evidence>
<proteinExistence type="predicted"/>
<evidence type="ECO:0000313" key="3">
    <source>
        <dbReference type="Proteomes" id="UP000563094"/>
    </source>
</evidence>
<sequence>MLHFLTKAVLAACLLLLPHLPAVAQQKEIIVEVNKNIEVLCALNNQLSAAFLRDSVADPFLYTSTRLMRLNYEHFLPYQKHPAVEATQHLSDKIGTGVYLLGLFYEELPRVKQKQPVSEVILREIHPHPDTAAQVVQAYMQLVAQFYQDTRFDRYLRQNQPTYQLAIQEVRKSLPGRAFLPTLENYYGASKGSYHLVVMPFFKSGWGLSWQVEDHGKTHLYNIAAPMQEQVLDRNKRTLAAGYDNPTEIRNLSVHEFGHSFVNPLTTQPPLEAQINQYAHLFKPIPHQPQYTDWLTSFNEHLVRAGEIRIALQMGTAQGAQALQTSYRDWMYLPHFLQQLSRYERNRIQYPTLASFLPDLVASLSALGQK</sequence>
<organism evidence="2 3">
    <name type="scientific">Rufibacter quisquiliarum</name>
    <dbReference type="NCBI Taxonomy" id="1549639"/>
    <lineage>
        <taxon>Bacteria</taxon>
        <taxon>Pseudomonadati</taxon>
        <taxon>Bacteroidota</taxon>
        <taxon>Cytophagia</taxon>
        <taxon>Cytophagales</taxon>
        <taxon>Hymenobacteraceae</taxon>
        <taxon>Rufibacter</taxon>
    </lineage>
</organism>
<dbReference type="Proteomes" id="UP000563094">
    <property type="component" value="Unassembled WGS sequence"/>
</dbReference>
<protein>
    <recommendedName>
        <fullName evidence="4">DUF4932 domain-containing protein</fullName>
    </recommendedName>
</protein>
<dbReference type="Pfam" id="PF16286">
    <property type="entry name" value="DUF4932"/>
    <property type="match status" value="1"/>
</dbReference>
<evidence type="ECO:0008006" key="4">
    <source>
        <dbReference type="Google" id="ProtNLM"/>
    </source>
</evidence>
<dbReference type="InterPro" id="IPR032560">
    <property type="entry name" value="DUF4932"/>
</dbReference>
<keyword evidence="3" id="KW-1185">Reference proteome</keyword>
<evidence type="ECO:0000313" key="2">
    <source>
        <dbReference type="EMBL" id="MBA9079630.1"/>
    </source>
</evidence>
<feature type="signal peptide" evidence="1">
    <location>
        <begin position="1"/>
        <end position="24"/>
    </location>
</feature>
<name>A0A839GLQ0_9BACT</name>
<keyword evidence="1" id="KW-0732">Signal</keyword>